<evidence type="ECO:0000256" key="1">
    <source>
        <dbReference type="SAM" id="SignalP"/>
    </source>
</evidence>
<organism evidence="3 4">
    <name type="scientific">Phyllachora maydis</name>
    <dbReference type="NCBI Taxonomy" id="1825666"/>
    <lineage>
        <taxon>Eukaryota</taxon>
        <taxon>Fungi</taxon>
        <taxon>Dikarya</taxon>
        <taxon>Ascomycota</taxon>
        <taxon>Pezizomycotina</taxon>
        <taxon>Sordariomycetes</taxon>
        <taxon>Sordariomycetidae</taxon>
        <taxon>Phyllachorales</taxon>
        <taxon>Phyllachoraceae</taxon>
        <taxon>Phyllachora</taxon>
    </lineage>
</organism>
<gene>
    <name evidence="3" type="ORF">P8C59_006949</name>
</gene>
<reference evidence="3" key="1">
    <citation type="journal article" date="2023" name="Mol. Plant Microbe Interact.">
        <title>Elucidating the Obligate Nature and Biological Capacity of an Invasive Fungal Corn Pathogen.</title>
        <authorList>
            <person name="MacCready J.S."/>
            <person name="Roggenkamp E.M."/>
            <person name="Gdanetz K."/>
            <person name="Chilvers M.I."/>
        </authorList>
    </citation>
    <scope>NUCLEOTIDE SEQUENCE</scope>
    <source>
        <strain evidence="3">PM02</strain>
    </source>
</reference>
<feature type="chain" id="PRO_5042063168" description="NTF2-like domain-containing protein" evidence="1">
    <location>
        <begin position="22"/>
        <end position="180"/>
    </location>
</feature>
<keyword evidence="4" id="KW-1185">Reference proteome</keyword>
<dbReference type="EMBL" id="JAQQPM010000006">
    <property type="protein sequence ID" value="KAK2072607.1"/>
    <property type="molecule type" value="Genomic_DNA"/>
</dbReference>
<sequence length="180" mass="18654">MHIFPAAVCLALALALASSSAAGPPVAGRASSSSSSSNCLCPGDVDSLVGAYVSLLSNYTDATANEYLVPDFTDTSDSINILAGNALGSVTFGSKQAFMQKEEAQPDNLPIQVSSVGPVSCDKIALIWTATFGAGRPVRGITILTAVLNGIQWQIQSFDVEFDNMAYLVDIGGSYKLPGQ</sequence>
<evidence type="ECO:0000313" key="3">
    <source>
        <dbReference type="EMBL" id="KAK2072607.1"/>
    </source>
</evidence>
<evidence type="ECO:0000259" key="2">
    <source>
        <dbReference type="Pfam" id="PF26534"/>
    </source>
</evidence>
<dbReference type="Pfam" id="PF26534">
    <property type="entry name" value="NTF2_7"/>
    <property type="match status" value="1"/>
</dbReference>
<keyword evidence="1" id="KW-0732">Signal</keyword>
<comment type="caution">
    <text evidence="3">The sequence shown here is derived from an EMBL/GenBank/DDBJ whole genome shotgun (WGS) entry which is preliminary data.</text>
</comment>
<feature type="signal peptide" evidence="1">
    <location>
        <begin position="1"/>
        <end position="21"/>
    </location>
</feature>
<feature type="domain" description="NTF2-like" evidence="2">
    <location>
        <begin position="38"/>
        <end position="173"/>
    </location>
</feature>
<proteinExistence type="predicted"/>
<dbReference type="InterPro" id="IPR058645">
    <property type="entry name" value="NTF2-like_dom_7"/>
</dbReference>
<protein>
    <recommendedName>
        <fullName evidence="2">NTF2-like domain-containing protein</fullName>
    </recommendedName>
</protein>
<dbReference type="AlphaFoldDB" id="A0AAD9I937"/>
<name>A0AAD9I937_9PEZI</name>
<dbReference type="Proteomes" id="UP001217918">
    <property type="component" value="Unassembled WGS sequence"/>
</dbReference>
<accession>A0AAD9I937</accession>
<evidence type="ECO:0000313" key="4">
    <source>
        <dbReference type="Proteomes" id="UP001217918"/>
    </source>
</evidence>